<dbReference type="GO" id="GO:0043165">
    <property type="term" value="P:Gram-negative-bacterium-type cell outer membrane assembly"/>
    <property type="evidence" value="ECO:0007669"/>
    <property type="project" value="UniProtKB-UniRule"/>
</dbReference>
<proteinExistence type="inferred from homology"/>
<feature type="domain" description="Outer membrane protein assembly factor BamE" evidence="6">
    <location>
        <begin position="60"/>
        <end position="125"/>
    </location>
</feature>
<dbReference type="Proteomes" id="UP000537130">
    <property type="component" value="Unassembled WGS sequence"/>
</dbReference>
<dbReference type="GO" id="GO:0030674">
    <property type="term" value="F:protein-macromolecule adaptor activity"/>
    <property type="evidence" value="ECO:0007669"/>
    <property type="project" value="TreeGrafter"/>
</dbReference>
<dbReference type="PANTHER" id="PTHR37482">
    <property type="entry name" value="OUTER MEMBRANE PROTEIN ASSEMBLY FACTOR BAME"/>
    <property type="match status" value="1"/>
</dbReference>
<dbReference type="Pfam" id="PF04355">
    <property type="entry name" value="BamE"/>
    <property type="match status" value="1"/>
</dbReference>
<evidence type="ECO:0000256" key="2">
    <source>
        <dbReference type="ARBA" id="ARBA00023136"/>
    </source>
</evidence>
<dbReference type="Gene3D" id="3.30.1450.10">
    <property type="match status" value="1"/>
</dbReference>
<comment type="subunit">
    <text evidence="4">Part of the Bam complex.</text>
</comment>
<feature type="region of interest" description="Disordered" evidence="5">
    <location>
        <begin position="135"/>
        <end position="161"/>
    </location>
</feature>
<dbReference type="InterPro" id="IPR037873">
    <property type="entry name" value="BamE-like"/>
</dbReference>
<evidence type="ECO:0000256" key="5">
    <source>
        <dbReference type="SAM" id="MobiDB-lite"/>
    </source>
</evidence>
<dbReference type="GO" id="GO:1990063">
    <property type="term" value="C:Bam protein complex"/>
    <property type="evidence" value="ECO:0007669"/>
    <property type="project" value="TreeGrafter"/>
</dbReference>
<dbReference type="HAMAP" id="MF_00925">
    <property type="entry name" value="OM_assembly_BamE"/>
    <property type="match status" value="1"/>
</dbReference>
<protein>
    <recommendedName>
        <fullName evidence="4">Outer membrane protein assembly factor BamE</fullName>
    </recommendedName>
</protein>
<accession>A0A7W4Z546</accession>
<comment type="similarity">
    <text evidence="4">Belongs to the BamE family.</text>
</comment>
<comment type="function">
    <text evidence="4">Part of the outer membrane protein assembly complex, which is involved in assembly and insertion of beta-barrel proteins into the outer membrane.</text>
</comment>
<dbReference type="PANTHER" id="PTHR37482:SF1">
    <property type="entry name" value="OUTER MEMBRANE PROTEIN ASSEMBLY FACTOR BAME"/>
    <property type="match status" value="1"/>
</dbReference>
<evidence type="ECO:0000256" key="1">
    <source>
        <dbReference type="ARBA" id="ARBA00022729"/>
    </source>
</evidence>
<name>A0A7W4Z546_9GAMM</name>
<dbReference type="EMBL" id="JACHWY010000001">
    <property type="protein sequence ID" value="MBB3046833.1"/>
    <property type="molecule type" value="Genomic_DNA"/>
</dbReference>
<dbReference type="AlphaFoldDB" id="A0A7W4Z546"/>
<dbReference type="InterPro" id="IPR007450">
    <property type="entry name" value="BamE_dom"/>
</dbReference>
<organism evidence="7 8">
    <name type="scientific">Litorivivens lipolytica</name>
    <dbReference type="NCBI Taxonomy" id="1524264"/>
    <lineage>
        <taxon>Bacteria</taxon>
        <taxon>Pseudomonadati</taxon>
        <taxon>Pseudomonadota</taxon>
        <taxon>Gammaproteobacteria</taxon>
        <taxon>Litorivivens</taxon>
    </lineage>
</organism>
<evidence type="ECO:0000259" key="6">
    <source>
        <dbReference type="Pfam" id="PF04355"/>
    </source>
</evidence>
<evidence type="ECO:0000256" key="4">
    <source>
        <dbReference type="HAMAP-Rule" id="MF_00925"/>
    </source>
</evidence>
<evidence type="ECO:0000256" key="3">
    <source>
        <dbReference type="ARBA" id="ARBA00023237"/>
    </source>
</evidence>
<evidence type="ECO:0000313" key="7">
    <source>
        <dbReference type="EMBL" id="MBB3046833.1"/>
    </source>
</evidence>
<reference evidence="7 8" key="1">
    <citation type="submission" date="2020-08" db="EMBL/GenBank/DDBJ databases">
        <title>Genomic Encyclopedia of Type Strains, Phase III (KMG-III): the genomes of soil and plant-associated and newly described type strains.</title>
        <authorList>
            <person name="Whitman W."/>
        </authorList>
    </citation>
    <scope>NUCLEOTIDE SEQUENCE [LARGE SCALE GENOMIC DNA]</scope>
    <source>
        <strain evidence="7 8">CECT 8654</strain>
    </source>
</reference>
<keyword evidence="2 4" id="KW-0472">Membrane</keyword>
<keyword evidence="3 4" id="KW-0998">Cell outer membrane</keyword>
<comment type="caution">
    <text evidence="7">The sequence shown here is derived from an EMBL/GenBank/DDBJ whole genome shotgun (WGS) entry which is preliminary data.</text>
</comment>
<dbReference type="InterPro" id="IPR026592">
    <property type="entry name" value="BamE"/>
</dbReference>
<keyword evidence="8" id="KW-1185">Reference proteome</keyword>
<dbReference type="GO" id="GO:0051205">
    <property type="term" value="P:protein insertion into membrane"/>
    <property type="evidence" value="ECO:0007669"/>
    <property type="project" value="UniProtKB-UniRule"/>
</dbReference>
<sequence length="161" mass="18443">MAYPLALVYVMRYYPTPLPLMKVKYPKMRKTLALLFVLLPLAACSNLEFPGVYKLPIEQGNIVTEEMVQQLEPGMSTGQVEFVLGTPLIRDSFSSNRWDYVYVLRKPDDTVEKQRLTVYFDNGLLSHYESTVVAKTEQNPPVEPLEPAEPGQFEPEEEQLQ</sequence>
<evidence type="ECO:0000313" key="8">
    <source>
        <dbReference type="Proteomes" id="UP000537130"/>
    </source>
</evidence>
<comment type="subcellular location">
    <subcellularLocation>
        <location evidence="4">Cell outer membrane</location>
    </subcellularLocation>
</comment>
<keyword evidence="1 4" id="KW-0732">Signal</keyword>
<dbReference type="RefSeq" id="WP_246386459.1">
    <property type="nucleotide sequence ID" value="NZ_JACHWY010000001.1"/>
</dbReference>
<gene>
    <name evidence="4" type="primary">bamE</name>
    <name evidence="7" type="ORF">FHR99_001069</name>
</gene>